<gene>
    <name evidence="2" type="ORF">OJF2_03970</name>
</gene>
<name>A0A5B9VW34_9BACT</name>
<dbReference type="AlphaFoldDB" id="A0A5B9VW34"/>
<sequence>MLDLFTGGREFTADDAARLRRVERKLDLIMEKLAIDYDEGDFPEPARSLAASGEKIAAIKAYRAATGAGLAEAKRAVEEFMGRRPNG</sequence>
<dbReference type="OrthoDB" id="214992at2"/>
<evidence type="ECO:0000259" key="1">
    <source>
        <dbReference type="Pfam" id="PF00542"/>
    </source>
</evidence>
<protein>
    <recommendedName>
        <fullName evidence="1">Large ribosomal subunit protein bL12 C-terminal domain-containing protein</fullName>
    </recommendedName>
</protein>
<organism evidence="2 3">
    <name type="scientific">Aquisphaera giovannonii</name>
    <dbReference type="NCBI Taxonomy" id="406548"/>
    <lineage>
        <taxon>Bacteria</taxon>
        <taxon>Pseudomonadati</taxon>
        <taxon>Planctomycetota</taxon>
        <taxon>Planctomycetia</taxon>
        <taxon>Isosphaerales</taxon>
        <taxon>Isosphaeraceae</taxon>
        <taxon>Aquisphaera</taxon>
    </lineage>
</organism>
<dbReference type="InterPro" id="IPR013823">
    <property type="entry name" value="Ribosomal_bL12_C"/>
</dbReference>
<accession>A0A5B9VW34</accession>
<dbReference type="GO" id="GO:0003735">
    <property type="term" value="F:structural constituent of ribosome"/>
    <property type="evidence" value="ECO:0007669"/>
    <property type="project" value="InterPro"/>
</dbReference>
<dbReference type="Pfam" id="PF00542">
    <property type="entry name" value="Ribosomal_L12"/>
    <property type="match status" value="1"/>
</dbReference>
<dbReference type="Proteomes" id="UP000324233">
    <property type="component" value="Chromosome"/>
</dbReference>
<keyword evidence="3" id="KW-1185">Reference proteome</keyword>
<proteinExistence type="predicted"/>
<dbReference type="RefSeq" id="WP_148590744.1">
    <property type="nucleotide sequence ID" value="NZ_CP042997.1"/>
</dbReference>
<feature type="domain" description="Large ribosomal subunit protein bL12 C-terminal" evidence="1">
    <location>
        <begin position="51"/>
        <end position="79"/>
    </location>
</feature>
<dbReference type="InterPro" id="IPR014719">
    <property type="entry name" value="Ribosomal_bL12_C/ClpS-like"/>
</dbReference>
<evidence type="ECO:0000313" key="3">
    <source>
        <dbReference type="Proteomes" id="UP000324233"/>
    </source>
</evidence>
<dbReference type="Gene3D" id="3.30.1390.10">
    <property type="match status" value="1"/>
</dbReference>
<dbReference type="EMBL" id="CP042997">
    <property type="protein sequence ID" value="QEH31930.1"/>
    <property type="molecule type" value="Genomic_DNA"/>
</dbReference>
<dbReference type="KEGG" id="agv:OJF2_03970"/>
<evidence type="ECO:0000313" key="2">
    <source>
        <dbReference type="EMBL" id="QEH31930.1"/>
    </source>
</evidence>
<dbReference type="GO" id="GO:0006412">
    <property type="term" value="P:translation"/>
    <property type="evidence" value="ECO:0007669"/>
    <property type="project" value="InterPro"/>
</dbReference>
<reference evidence="2 3" key="1">
    <citation type="submission" date="2019-08" db="EMBL/GenBank/DDBJ databases">
        <title>Deep-cultivation of Planctomycetes and their phenomic and genomic characterization uncovers novel biology.</title>
        <authorList>
            <person name="Wiegand S."/>
            <person name="Jogler M."/>
            <person name="Boedeker C."/>
            <person name="Pinto D."/>
            <person name="Vollmers J."/>
            <person name="Rivas-Marin E."/>
            <person name="Kohn T."/>
            <person name="Peeters S.H."/>
            <person name="Heuer A."/>
            <person name="Rast P."/>
            <person name="Oberbeckmann S."/>
            <person name="Bunk B."/>
            <person name="Jeske O."/>
            <person name="Meyerdierks A."/>
            <person name="Storesund J.E."/>
            <person name="Kallscheuer N."/>
            <person name="Luecker S."/>
            <person name="Lage O.M."/>
            <person name="Pohl T."/>
            <person name="Merkel B.J."/>
            <person name="Hornburger P."/>
            <person name="Mueller R.-W."/>
            <person name="Bruemmer F."/>
            <person name="Labrenz M."/>
            <person name="Spormann A.M."/>
            <person name="Op den Camp H."/>
            <person name="Overmann J."/>
            <person name="Amann R."/>
            <person name="Jetten M.S.M."/>
            <person name="Mascher T."/>
            <person name="Medema M.H."/>
            <person name="Devos D.P."/>
            <person name="Kaster A.-K."/>
            <person name="Ovreas L."/>
            <person name="Rohde M."/>
            <person name="Galperin M.Y."/>
            <person name="Jogler C."/>
        </authorList>
    </citation>
    <scope>NUCLEOTIDE SEQUENCE [LARGE SCALE GENOMIC DNA]</scope>
    <source>
        <strain evidence="2 3">OJF2</strain>
    </source>
</reference>